<dbReference type="RefSeq" id="WP_217863628.1">
    <property type="nucleotide sequence ID" value="NZ_JAHSTX010000001.1"/>
</dbReference>
<evidence type="ECO:0000313" key="3">
    <source>
        <dbReference type="Proteomes" id="UP001048763"/>
    </source>
</evidence>
<dbReference type="PROSITE" id="PS50104">
    <property type="entry name" value="TIR"/>
    <property type="match status" value="1"/>
</dbReference>
<dbReference type="InterPro" id="IPR000157">
    <property type="entry name" value="TIR_dom"/>
</dbReference>
<dbReference type="Pfam" id="PF13289">
    <property type="entry name" value="SIR2_2"/>
    <property type="match status" value="1"/>
</dbReference>
<comment type="caution">
    <text evidence="2">The sequence shown here is derived from an EMBL/GenBank/DDBJ whole genome shotgun (WGS) entry which is preliminary data.</text>
</comment>
<dbReference type="SMART" id="SM00255">
    <property type="entry name" value="TIR"/>
    <property type="match status" value="1"/>
</dbReference>
<evidence type="ECO:0000313" key="2">
    <source>
        <dbReference type="EMBL" id="MBV4546252.1"/>
    </source>
</evidence>
<sequence>MRIFVSYSHQDKPTVDAIVDRLKLAGHEIWIDHLRLRPGDNISRKIEEGIETSDAVLVVVSANSLSSKWVQQEFSSLALSEISKRASRVIPILIDSSSVPSYLSKYLYIDLTKDLEAGLTSLVQSLDVVKRKDIAQPRRSPQKRNDTHTSQIANLGAALKSGRLTLVCGAGTSVEAGIPVWSELLLSLLKSMIERLSKNHSLNLGFNAAEEFNKRHGASSLILGKYLKNNLGNDFGKQVRDALYRKNPTTCDLIDAIVDVSRPQRDGKPLDSIITFNFDALIEESLSAANVKSRAIYTEAIKHDPNELPVYHVHGYLPRTGKIPSDNDIVFSEDAYHGQFIDPFSWSNLIQLNKLTHNTCLFVGISLTDPNMRRLLDVAWRKNPDKSVTHYILKKVPRFGSADDVLDDLARLLEEQDANALGINVIWVDSYDQIPTIIRSLR</sequence>
<reference evidence="2" key="1">
    <citation type="submission" date="2021-06" db="EMBL/GenBank/DDBJ databases">
        <title>Updating the genus Pseudomonas: Description of 43 new species and partition of the Pseudomonas putida group.</title>
        <authorList>
            <person name="Girard L."/>
            <person name="Lood C."/>
            <person name="Vandamme P."/>
            <person name="Rokni-Zadeh H."/>
            <person name="Van Noort V."/>
            <person name="Hofte M."/>
            <person name="Lavigne R."/>
            <person name="De Mot R."/>
        </authorList>
    </citation>
    <scope>NUCLEOTIDE SEQUENCE</scope>
    <source>
        <strain evidence="2">SWRI88</strain>
    </source>
</reference>
<accession>A0ABS6RJ60</accession>
<proteinExistence type="predicted"/>
<keyword evidence="3" id="KW-1185">Reference proteome</keyword>
<evidence type="ECO:0000259" key="1">
    <source>
        <dbReference type="PROSITE" id="PS50104"/>
    </source>
</evidence>
<dbReference type="Pfam" id="PF13676">
    <property type="entry name" value="TIR_2"/>
    <property type="match status" value="1"/>
</dbReference>
<protein>
    <submittedName>
        <fullName evidence="2">TIR domain-containing protein</fullName>
    </submittedName>
</protein>
<name>A0ABS6RJ60_9PSED</name>
<dbReference type="EMBL" id="JAHSTX010000001">
    <property type="protein sequence ID" value="MBV4546252.1"/>
    <property type="molecule type" value="Genomic_DNA"/>
</dbReference>
<feature type="domain" description="TIR" evidence="1">
    <location>
        <begin position="1"/>
        <end position="126"/>
    </location>
</feature>
<dbReference type="Proteomes" id="UP001048763">
    <property type="component" value="Unassembled WGS sequence"/>
</dbReference>
<gene>
    <name evidence="2" type="ORF">KVG85_09045</name>
</gene>
<organism evidence="2 3">
    <name type="scientific">Pseudomonas triticicola</name>
    <dbReference type="NCBI Taxonomy" id="2842345"/>
    <lineage>
        <taxon>Bacteria</taxon>
        <taxon>Pseudomonadati</taxon>
        <taxon>Pseudomonadota</taxon>
        <taxon>Gammaproteobacteria</taxon>
        <taxon>Pseudomonadales</taxon>
        <taxon>Pseudomonadaceae</taxon>
        <taxon>Pseudomonas</taxon>
    </lineage>
</organism>